<reference evidence="2 3" key="1">
    <citation type="journal article" date="2016" name="Nat. Commun.">
        <title>Thousands of microbial genomes shed light on interconnected biogeochemical processes in an aquifer system.</title>
        <authorList>
            <person name="Anantharaman K."/>
            <person name="Brown C.T."/>
            <person name="Hug L.A."/>
            <person name="Sharon I."/>
            <person name="Castelle C.J."/>
            <person name="Probst A.J."/>
            <person name="Thomas B.C."/>
            <person name="Singh A."/>
            <person name="Wilkins M.J."/>
            <person name="Karaoz U."/>
            <person name="Brodie E.L."/>
            <person name="Williams K.H."/>
            <person name="Hubbard S.S."/>
            <person name="Banfield J.F."/>
        </authorList>
    </citation>
    <scope>NUCLEOTIDE SEQUENCE [LARGE SCALE GENOMIC DNA]</scope>
</reference>
<dbReference type="InterPro" id="IPR011257">
    <property type="entry name" value="DNA_glycosylase"/>
</dbReference>
<proteinExistence type="predicted"/>
<dbReference type="InterPro" id="IPR005019">
    <property type="entry name" value="Adenine_glyco"/>
</dbReference>
<dbReference type="SUPFAM" id="SSF48150">
    <property type="entry name" value="DNA-glycosylase"/>
    <property type="match status" value="1"/>
</dbReference>
<sequence>MIEYHDKEWGVPVFDDRKIFEFLVLESAQAGLSWRTILHKRQGYKKLFLNFDYKKIAKFTTHDVARIIKDPAIIRNRLKIEATINNAQKFIEIQKEFGEPALSRAKGFSKYMWQFTDGKQIDGKRKTLKDVPAITPEAEVFAKDLKKRGFTFLGPTIVYAHMQAVGMANDHVVSCFRYNIVKPQSPNPKP</sequence>
<dbReference type="PANTHER" id="PTHR30037:SF4">
    <property type="entry name" value="DNA-3-METHYLADENINE GLYCOSYLASE I"/>
    <property type="match status" value="1"/>
</dbReference>
<dbReference type="GO" id="GO:0006284">
    <property type="term" value="P:base-excision repair"/>
    <property type="evidence" value="ECO:0007669"/>
    <property type="project" value="InterPro"/>
</dbReference>
<dbReference type="STRING" id="1802214.A2908_03430"/>
<name>A0A1G2IHG3_9BACT</name>
<dbReference type="Pfam" id="PF03352">
    <property type="entry name" value="Adenine_glyco"/>
    <property type="match status" value="1"/>
</dbReference>
<dbReference type="InterPro" id="IPR052891">
    <property type="entry name" value="DNA-3mA_glycosylase"/>
</dbReference>
<dbReference type="Gene3D" id="1.10.340.30">
    <property type="entry name" value="Hypothetical protein, domain 2"/>
    <property type="match status" value="1"/>
</dbReference>
<gene>
    <name evidence="2" type="ORF">A2908_03430</name>
</gene>
<keyword evidence="1" id="KW-0862">Zinc</keyword>
<keyword evidence="1" id="KW-0479">Metal-binding</keyword>
<dbReference type="Proteomes" id="UP000176774">
    <property type="component" value="Unassembled WGS sequence"/>
</dbReference>
<feature type="binding site" evidence="1">
    <location>
        <position position="5"/>
    </location>
    <ligand>
        <name>Zn(2+)</name>
        <dbReference type="ChEBI" id="CHEBI:29105"/>
    </ligand>
</feature>
<protein>
    <submittedName>
        <fullName evidence="2">DNA-3-methyladenine glycosylase</fullName>
    </submittedName>
</protein>
<dbReference type="GO" id="GO:0008725">
    <property type="term" value="F:DNA-3-methyladenine glycosylase activity"/>
    <property type="evidence" value="ECO:0007669"/>
    <property type="project" value="InterPro"/>
</dbReference>
<dbReference type="PANTHER" id="PTHR30037">
    <property type="entry name" value="DNA-3-METHYLADENINE GLYCOSYLASE 1"/>
    <property type="match status" value="1"/>
</dbReference>
<organism evidence="2 3">
    <name type="scientific">Candidatus Staskawiczbacteria bacterium RIFCSPLOWO2_01_FULL_38_12b</name>
    <dbReference type="NCBI Taxonomy" id="1802214"/>
    <lineage>
        <taxon>Bacteria</taxon>
        <taxon>Candidatus Staskawicziibacteriota</taxon>
    </lineage>
</organism>
<dbReference type="GO" id="GO:0046872">
    <property type="term" value="F:metal ion binding"/>
    <property type="evidence" value="ECO:0007669"/>
    <property type="project" value="UniProtKB-KW"/>
</dbReference>
<dbReference type="EMBL" id="MHPA01000001">
    <property type="protein sequence ID" value="OGZ74122.1"/>
    <property type="molecule type" value="Genomic_DNA"/>
</dbReference>
<comment type="caution">
    <text evidence="2">The sequence shown here is derived from an EMBL/GenBank/DDBJ whole genome shotgun (WGS) entry which is preliminary data.</text>
</comment>
<evidence type="ECO:0000256" key="1">
    <source>
        <dbReference type="PIRSR" id="PIRSR605019-1"/>
    </source>
</evidence>
<feature type="binding site" evidence="1">
    <location>
        <position position="175"/>
    </location>
    <ligand>
        <name>Zn(2+)</name>
        <dbReference type="ChEBI" id="CHEBI:29105"/>
    </ligand>
</feature>
<accession>A0A1G2IHG3</accession>
<dbReference type="AlphaFoldDB" id="A0A1G2IHG3"/>
<evidence type="ECO:0000313" key="2">
    <source>
        <dbReference type="EMBL" id="OGZ74122.1"/>
    </source>
</evidence>
<evidence type="ECO:0000313" key="3">
    <source>
        <dbReference type="Proteomes" id="UP000176774"/>
    </source>
</evidence>
<feature type="binding site" evidence="1">
    <location>
        <position position="171"/>
    </location>
    <ligand>
        <name>Zn(2+)</name>
        <dbReference type="ChEBI" id="CHEBI:29105"/>
    </ligand>
</feature>